<dbReference type="RefSeq" id="WP_010074901.1">
    <property type="nucleotide sequence ID" value="NC_014393.1"/>
</dbReference>
<sequence>MDNFSPLTETQLNEINGGWSLKKALKKAVSGLGKIIKIIIDLPKPPSPGPTNPGPTF</sequence>
<name>D9SR34_CLOC7</name>
<keyword evidence="2" id="KW-1185">Reference proteome</keyword>
<dbReference type="KEGG" id="ccb:Clocel_0549"/>
<dbReference type="Proteomes" id="UP000002730">
    <property type="component" value="Chromosome"/>
</dbReference>
<organism evidence="1 2">
    <name type="scientific">Clostridium cellulovorans (strain ATCC 35296 / DSM 3052 / OCM 3 / 743B)</name>
    <dbReference type="NCBI Taxonomy" id="573061"/>
    <lineage>
        <taxon>Bacteria</taxon>
        <taxon>Bacillati</taxon>
        <taxon>Bacillota</taxon>
        <taxon>Clostridia</taxon>
        <taxon>Eubacteriales</taxon>
        <taxon>Clostridiaceae</taxon>
        <taxon>Clostridium</taxon>
    </lineage>
</organism>
<protein>
    <recommendedName>
        <fullName evidence="3">Bacteriocin-type signal sequence</fullName>
    </recommendedName>
</protein>
<dbReference type="NCBIfam" id="TIGR01847">
    <property type="entry name" value="bacteriocin_sig"/>
    <property type="match status" value="1"/>
</dbReference>
<proteinExistence type="predicted"/>
<evidence type="ECO:0008006" key="3">
    <source>
        <dbReference type="Google" id="ProtNLM"/>
    </source>
</evidence>
<dbReference type="EMBL" id="CP002160">
    <property type="protein sequence ID" value="ADL50322.1"/>
    <property type="molecule type" value="Genomic_DNA"/>
</dbReference>
<dbReference type="InterPro" id="IPR010133">
    <property type="entry name" value="Bacteriocin_signal_seq"/>
</dbReference>
<evidence type="ECO:0000313" key="1">
    <source>
        <dbReference type="EMBL" id="ADL50322.1"/>
    </source>
</evidence>
<gene>
    <name evidence="1" type="ordered locus">Clocel_0549</name>
</gene>
<evidence type="ECO:0000313" key="2">
    <source>
        <dbReference type="Proteomes" id="UP000002730"/>
    </source>
</evidence>
<dbReference type="HOGENOM" id="CLU_2988512_0_0_9"/>
<dbReference type="AlphaFoldDB" id="D9SR34"/>
<reference evidence="1 2" key="1">
    <citation type="submission" date="2010-08" db="EMBL/GenBank/DDBJ databases">
        <title>Complete sequence of Clostridium cellulovorans 743B.</title>
        <authorList>
            <consortium name="US DOE Joint Genome Institute"/>
            <person name="Lucas S."/>
            <person name="Copeland A."/>
            <person name="Lapidus A."/>
            <person name="Cheng J.-F."/>
            <person name="Bruce D."/>
            <person name="Goodwin L."/>
            <person name="Pitluck S."/>
            <person name="Chertkov O."/>
            <person name="Detter J.C."/>
            <person name="Han C."/>
            <person name="Tapia R."/>
            <person name="Land M."/>
            <person name="Hauser L."/>
            <person name="Chang Y.-J."/>
            <person name="Jeffries C."/>
            <person name="Kyrpides N."/>
            <person name="Ivanova N."/>
            <person name="Mikhailova N."/>
            <person name="Hemme C.L."/>
            <person name="Woyke T."/>
        </authorList>
    </citation>
    <scope>NUCLEOTIDE SEQUENCE [LARGE SCALE GENOMIC DNA]</scope>
    <source>
        <strain evidence="2">ATCC 35296 / DSM 3052 / OCM 3 / 743B</strain>
    </source>
</reference>
<accession>D9SR34</accession>